<comment type="pathway">
    <text evidence="9">Protein modification; lipoprotein biosynthesis (N-acyl transfer).</text>
</comment>
<dbReference type="InterPro" id="IPR004563">
    <property type="entry name" value="Apolipo_AcylTrfase"/>
</dbReference>
<feature type="transmembrane region" description="Helical" evidence="9">
    <location>
        <begin position="82"/>
        <end position="105"/>
    </location>
</feature>
<dbReference type="Proteomes" id="UP000182360">
    <property type="component" value="Unassembled WGS sequence"/>
</dbReference>
<sequence length="615" mass="70644">MELILQVIFSSVFSGLMLSAAIPNEFYLFGCPVYTLLAFIPLYLIYNKIKDFKTAFLAFFIQTLTTHLISSFWLAYFKDFAIFTLGASALGTAVIGGAFGLFFYIPYYTSNCQNKLYEYSLENYANHGYLFRIFRNTPLFRILYFASIYTLYEWAKSVGFLGYPWGTVSSAMYKWPIIMQTASITGTYGITFMTVLFNAIAAEAFMLYYGDSSLNKEKAAQTLQVAKLFGALLLLMLIHGIIQYDLPRKPVKELTAITVQQNSDPWKEDSDKSSILNSQRLTKDKIAELELQGRKADLVVWSEGCLQRAFPASEKYYSWYPSEKPLADFVKEINVPCIFGGSVVKTQKITERGKQRERKEYYNSALLYDADGHYRGYYAKNHLVPFAEVLPFMEFPPVHAFMQKVVGISAGWTPGNQYVYFDVPCRITQNFKLPAVKDIDLTKSYEQQHLEESKPYTTRIACPICFDDAFTDIMRPLFLNGTELFINITDDSWSRKDSSELQHFVIASYRAIEYRTTLVRSSNAGYSVVVDPSGKIIADLPLFEDTALSCDIPVYKRTMTTYARFGNWLPYLCIIIFFSCAIWSYFDFVPYDYIPSERKSKKDKKKKKKNSKNKK</sequence>
<dbReference type="GO" id="GO:0005886">
    <property type="term" value="C:plasma membrane"/>
    <property type="evidence" value="ECO:0007669"/>
    <property type="project" value="UniProtKB-SubCell"/>
</dbReference>
<keyword evidence="3 9" id="KW-1003">Cell membrane</keyword>
<evidence type="ECO:0000256" key="1">
    <source>
        <dbReference type="ARBA" id="ARBA00004651"/>
    </source>
</evidence>
<dbReference type="InterPro" id="IPR045378">
    <property type="entry name" value="LNT_N"/>
</dbReference>
<name>A0A1H9IA29_9SPIR</name>
<dbReference type="PANTHER" id="PTHR38686">
    <property type="entry name" value="APOLIPOPROTEIN N-ACYLTRANSFERASE"/>
    <property type="match status" value="1"/>
</dbReference>
<dbReference type="AlphaFoldDB" id="A0A1H9IA29"/>
<comment type="similarity">
    <text evidence="2 9">Belongs to the CN hydrolase family. Apolipoprotein N-acyltransferase subfamily.</text>
</comment>
<keyword evidence="12" id="KW-1185">Reference proteome</keyword>
<feature type="domain" description="CN hydrolase" evidence="10">
    <location>
        <begin position="254"/>
        <end position="554"/>
    </location>
</feature>
<dbReference type="EMBL" id="FOFU01000009">
    <property type="protein sequence ID" value="SEQ71426.1"/>
    <property type="molecule type" value="Genomic_DNA"/>
</dbReference>
<dbReference type="GO" id="GO:0042158">
    <property type="term" value="P:lipoprotein biosynthetic process"/>
    <property type="evidence" value="ECO:0007669"/>
    <property type="project" value="UniProtKB-UniRule"/>
</dbReference>
<dbReference type="Pfam" id="PF00795">
    <property type="entry name" value="CN_hydrolase"/>
    <property type="match status" value="1"/>
</dbReference>
<keyword evidence="6 9" id="KW-1133">Transmembrane helix</keyword>
<gene>
    <name evidence="9" type="primary">lnt</name>
    <name evidence="11" type="ORF">SAMN04487977_10933</name>
</gene>
<evidence type="ECO:0000256" key="2">
    <source>
        <dbReference type="ARBA" id="ARBA00010065"/>
    </source>
</evidence>
<feature type="transmembrane region" description="Helical" evidence="9">
    <location>
        <begin position="186"/>
        <end position="210"/>
    </location>
</feature>
<dbReference type="Gene3D" id="3.60.110.10">
    <property type="entry name" value="Carbon-nitrogen hydrolase"/>
    <property type="match status" value="1"/>
</dbReference>
<evidence type="ECO:0000256" key="7">
    <source>
        <dbReference type="ARBA" id="ARBA00023136"/>
    </source>
</evidence>
<comment type="subcellular location">
    <subcellularLocation>
        <location evidence="1 9">Cell membrane</location>
        <topology evidence="1 9">Multi-pass membrane protein</topology>
    </subcellularLocation>
</comment>
<dbReference type="PANTHER" id="PTHR38686:SF1">
    <property type="entry name" value="APOLIPOPROTEIN N-ACYLTRANSFERASE"/>
    <property type="match status" value="1"/>
</dbReference>
<comment type="catalytic activity">
    <reaction evidence="9">
        <text>N-terminal S-1,2-diacyl-sn-glyceryl-L-cysteinyl-[lipoprotein] + a glycerophospholipid = N-acyl-S-1,2-diacyl-sn-glyceryl-L-cysteinyl-[lipoprotein] + a 2-acyl-sn-glycero-3-phospholipid + H(+)</text>
        <dbReference type="Rhea" id="RHEA:48228"/>
        <dbReference type="Rhea" id="RHEA-COMP:14681"/>
        <dbReference type="Rhea" id="RHEA-COMP:14684"/>
        <dbReference type="ChEBI" id="CHEBI:15378"/>
        <dbReference type="ChEBI" id="CHEBI:136912"/>
        <dbReference type="ChEBI" id="CHEBI:140656"/>
        <dbReference type="ChEBI" id="CHEBI:140657"/>
        <dbReference type="ChEBI" id="CHEBI:140660"/>
        <dbReference type="EC" id="2.3.1.269"/>
    </reaction>
</comment>
<dbReference type="NCBIfam" id="TIGR00546">
    <property type="entry name" value="lnt"/>
    <property type="match status" value="1"/>
</dbReference>
<dbReference type="EC" id="2.3.1.269" evidence="9"/>
<dbReference type="InterPro" id="IPR036526">
    <property type="entry name" value="C-N_Hydrolase_sf"/>
</dbReference>
<evidence type="ECO:0000313" key="12">
    <source>
        <dbReference type="Proteomes" id="UP000182360"/>
    </source>
</evidence>
<proteinExistence type="inferred from homology"/>
<keyword evidence="5 9" id="KW-0812">Transmembrane</keyword>
<protein>
    <recommendedName>
        <fullName evidence="9">Apolipoprotein N-acyltransferase</fullName>
        <shortName evidence="9">ALP N-acyltransferase</shortName>
        <ecNumber evidence="9">2.3.1.269</ecNumber>
    </recommendedName>
</protein>
<evidence type="ECO:0000256" key="6">
    <source>
        <dbReference type="ARBA" id="ARBA00022989"/>
    </source>
</evidence>
<dbReference type="CDD" id="cd07571">
    <property type="entry name" value="ALP_N-acyl_transferase"/>
    <property type="match status" value="1"/>
</dbReference>
<comment type="function">
    <text evidence="9">Catalyzes the phospholipid dependent N-acylation of the N-terminal cysteine of apolipoprotein, the last step in lipoprotein maturation.</text>
</comment>
<feature type="transmembrane region" description="Helical" evidence="9">
    <location>
        <begin position="568"/>
        <end position="594"/>
    </location>
</feature>
<dbReference type="STRING" id="163.SAMN04487775_10278"/>
<evidence type="ECO:0000256" key="8">
    <source>
        <dbReference type="ARBA" id="ARBA00023315"/>
    </source>
</evidence>
<dbReference type="HAMAP" id="MF_01148">
    <property type="entry name" value="Lnt"/>
    <property type="match status" value="1"/>
</dbReference>
<feature type="transmembrane region" description="Helical" evidence="9">
    <location>
        <begin position="55"/>
        <end position="76"/>
    </location>
</feature>
<evidence type="ECO:0000256" key="3">
    <source>
        <dbReference type="ARBA" id="ARBA00022475"/>
    </source>
</evidence>
<keyword evidence="7 9" id="KW-0472">Membrane</keyword>
<keyword evidence="8 9" id="KW-0012">Acyltransferase</keyword>
<feature type="transmembrane region" description="Helical" evidence="9">
    <location>
        <begin position="26"/>
        <end position="46"/>
    </location>
</feature>
<dbReference type="GO" id="GO:0016410">
    <property type="term" value="F:N-acyltransferase activity"/>
    <property type="evidence" value="ECO:0007669"/>
    <property type="project" value="UniProtKB-UniRule"/>
</dbReference>
<evidence type="ECO:0000256" key="9">
    <source>
        <dbReference type="HAMAP-Rule" id="MF_01148"/>
    </source>
</evidence>
<accession>A0A1H9IA29</accession>
<feature type="transmembrane region" description="Helical" evidence="9">
    <location>
        <begin position="222"/>
        <end position="242"/>
    </location>
</feature>
<dbReference type="UniPathway" id="UPA00666"/>
<dbReference type="OrthoDB" id="9811121at2"/>
<dbReference type="PROSITE" id="PS50263">
    <property type="entry name" value="CN_HYDROLASE"/>
    <property type="match status" value="1"/>
</dbReference>
<evidence type="ECO:0000256" key="5">
    <source>
        <dbReference type="ARBA" id="ARBA00022692"/>
    </source>
</evidence>
<reference evidence="11 12" key="1">
    <citation type="submission" date="2016-10" db="EMBL/GenBank/DDBJ databases">
        <authorList>
            <person name="de Groot N.N."/>
        </authorList>
    </citation>
    <scope>NUCLEOTIDE SEQUENCE [LARGE SCALE GENOMIC DNA]</scope>
    <source>
        <strain evidence="11 12">B25</strain>
    </source>
</reference>
<evidence type="ECO:0000259" key="10">
    <source>
        <dbReference type="PROSITE" id="PS50263"/>
    </source>
</evidence>
<keyword evidence="11" id="KW-0449">Lipoprotein</keyword>
<dbReference type="RefSeq" id="WP_074644791.1">
    <property type="nucleotide sequence ID" value="NZ_FOFU01000009.1"/>
</dbReference>
<evidence type="ECO:0000256" key="4">
    <source>
        <dbReference type="ARBA" id="ARBA00022679"/>
    </source>
</evidence>
<keyword evidence="4 9" id="KW-0808">Transferase</keyword>
<evidence type="ECO:0000313" key="11">
    <source>
        <dbReference type="EMBL" id="SEQ71426.1"/>
    </source>
</evidence>
<dbReference type="SUPFAM" id="SSF56317">
    <property type="entry name" value="Carbon-nitrogen hydrolase"/>
    <property type="match status" value="1"/>
</dbReference>
<dbReference type="Pfam" id="PF20154">
    <property type="entry name" value="LNT_N"/>
    <property type="match status" value="1"/>
</dbReference>
<dbReference type="InterPro" id="IPR003010">
    <property type="entry name" value="C-N_Hydrolase"/>
</dbReference>
<organism evidence="11 12">
    <name type="scientific">Treponema bryantii</name>
    <dbReference type="NCBI Taxonomy" id="163"/>
    <lineage>
        <taxon>Bacteria</taxon>
        <taxon>Pseudomonadati</taxon>
        <taxon>Spirochaetota</taxon>
        <taxon>Spirochaetia</taxon>
        <taxon>Spirochaetales</taxon>
        <taxon>Treponemataceae</taxon>
        <taxon>Treponema</taxon>
    </lineage>
</organism>